<dbReference type="SUPFAM" id="SSF55729">
    <property type="entry name" value="Acyl-CoA N-acyltransferases (Nat)"/>
    <property type="match status" value="1"/>
</dbReference>
<dbReference type="PROSITE" id="PS51186">
    <property type="entry name" value="GNAT"/>
    <property type="match status" value="1"/>
</dbReference>
<dbReference type="InterPro" id="IPR016181">
    <property type="entry name" value="Acyl_CoA_acyltransferase"/>
</dbReference>
<dbReference type="PANTHER" id="PTHR43792:SF1">
    <property type="entry name" value="N-ACETYLTRANSFERASE DOMAIN-CONTAINING PROTEIN"/>
    <property type="match status" value="1"/>
</dbReference>
<dbReference type="InterPro" id="IPR051531">
    <property type="entry name" value="N-acetyltransferase"/>
</dbReference>
<feature type="region of interest" description="Disordered" evidence="1">
    <location>
        <begin position="187"/>
        <end position="237"/>
    </location>
</feature>
<dbReference type="PANTHER" id="PTHR43792">
    <property type="entry name" value="GNAT FAMILY, PUTATIVE (AFU_ORTHOLOGUE AFUA_3G00765)-RELATED-RELATED"/>
    <property type="match status" value="1"/>
</dbReference>
<organism evidence="3">
    <name type="scientific">uncultured Thermomicrobiales bacterium</name>
    <dbReference type="NCBI Taxonomy" id="1645740"/>
    <lineage>
        <taxon>Bacteria</taxon>
        <taxon>Pseudomonadati</taxon>
        <taxon>Thermomicrobiota</taxon>
        <taxon>Thermomicrobia</taxon>
        <taxon>Thermomicrobiales</taxon>
        <taxon>environmental samples</taxon>
    </lineage>
</organism>
<feature type="domain" description="N-acetyltransferase" evidence="2">
    <location>
        <begin position="24"/>
        <end position="182"/>
    </location>
</feature>
<name>A0A6J4U7T7_9BACT</name>
<evidence type="ECO:0000259" key="2">
    <source>
        <dbReference type="PROSITE" id="PS51186"/>
    </source>
</evidence>
<dbReference type="InterPro" id="IPR000182">
    <property type="entry name" value="GNAT_dom"/>
</dbReference>
<protein>
    <recommendedName>
        <fullName evidence="2">N-acetyltransferase domain-containing protein</fullName>
    </recommendedName>
</protein>
<evidence type="ECO:0000256" key="1">
    <source>
        <dbReference type="SAM" id="MobiDB-lite"/>
    </source>
</evidence>
<sequence length="237" mass="24994">MDAKSESDGRRFVDRPPVLTTERLSLESLTEDLAEEMAPLLADARLHEFVGGEPLSLPALRARYRRLASGHSPDGGERWLNWVVRRRDDGRAVGTVQATVTAEGDGKVVAWVAWVVGVPSQGQGFASEAATALVRWLAAIGADVVAAIAPGHVASESVARRAGLSVTGDHVDGERVWRLVAAAVAPTPKEPRRRAAHEDGTGPATTCLADGPAGRAGPADGPSERPAAVRWTPDQGR</sequence>
<dbReference type="Gene3D" id="3.40.630.30">
    <property type="match status" value="1"/>
</dbReference>
<dbReference type="EMBL" id="CADCWG010000065">
    <property type="protein sequence ID" value="CAA9543164.1"/>
    <property type="molecule type" value="Genomic_DNA"/>
</dbReference>
<reference evidence="3" key="1">
    <citation type="submission" date="2020-02" db="EMBL/GenBank/DDBJ databases">
        <authorList>
            <person name="Meier V. D."/>
        </authorList>
    </citation>
    <scope>NUCLEOTIDE SEQUENCE</scope>
    <source>
        <strain evidence="3">AVDCRST_MAG49</strain>
    </source>
</reference>
<proteinExistence type="predicted"/>
<evidence type="ECO:0000313" key="3">
    <source>
        <dbReference type="EMBL" id="CAA9543164.1"/>
    </source>
</evidence>
<dbReference type="Pfam" id="PF13302">
    <property type="entry name" value="Acetyltransf_3"/>
    <property type="match status" value="1"/>
</dbReference>
<gene>
    <name evidence="3" type="ORF">AVDCRST_MAG49-1062</name>
</gene>
<feature type="compositionally biased region" description="Low complexity" evidence="1">
    <location>
        <begin position="209"/>
        <end position="221"/>
    </location>
</feature>
<dbReference type="AlphaFoldDB" id="A0A6J4U7T7"/>
<accession>A0A6J4U7T7</accession>
<dbReference type="GO" id="GO:0016747">
    <property type="term" value="F:acyltransferase activity, transferring groups other than amino-acyl groups"/>
    <property type="evidence" value="ECO:0007669"/>
    <property type="project" value="InterPro"/>
</dbReference>